<evidence type="ECO:0000313" key="2">
    <source>
        <dbReference type="EMBL" id="KAJ5245943.1"/>
    </source>
</evidence>
<reference evidence="2" key="2">
    <citation type="journal article" date="2023" name="IMA Fungus">
        <title>Comparative genomic study of the Penicillium genus elucidates a diverse pangenome and 15 lateral gene transfer events.</title>
        <authorList>
            <person name="Petersen C."/>
            <person name="Sorensen T."/>
            <person name="Nielsen M.R."/>
            <person name="Sondergaard T.E."/>
            <person name="Sorensen J.L."/>
            <person name="Fitzpatrick D.A."/>
            <person name="Frisvad J.C."/>
            <person name="Nielsen K.L."/>
        </authorList>
    </citation>
    <scope>NUCLEOTIDE SEQUENCE</scope>
    <source>
        <strain evidence="2">IBT 19713</strain>
    </source>
</reference>
<evidence type="ECO:0000256" key="1">
    <source>
        <dbReference type="SAM" id="SignalP"/>
    </source>
</evidence>
<feature type="signal peptide" evidence="1">
    <location>
        <begin position="1"/>
        <end position="19"/>
    </location>
</feature>
<name>A0A9W9PFL8_9EURO</name>
<keyword evidence="3" id="KW-1185">Reference proteome</keyword>
<comment type="caution">
    <text evidence="2">The sequence shown here is derived from an EMBL/GenBank/DDBJ whole genome shotgun (WGS) entry which is preliminary data.</text>
</comment>
<dbReference type="EMBL" id="JAPQKS010000002">
    <property type="protein sequence ID" value="KAJ5245943.1"/>
    <property type="molecule type" value="Genomic_DNA"/>
</dbReference>
<evidence type="ECO:0000313" key="3">
    <source>
        <dbReference type="Proteomes" id="UP001150941"/>
    </source>
</evidence>
<gene>
    <name evidence="2" type="ORF">N7468_000926</name>
</gene>
<organism evidence="2 3">
    <name type="scientific">Penicillium chermesinum</name>
    <dbReference type="NCBI Taxonomy" id="63820"/>
    <lineage>
        <taxon>Eukaryota</taxon>
        <taxon>Fungi</taxon>
        <taxon>Dikarya</taxon>
        <taxon>Ascomycota</taxon>
        <taxon>Pezizomycotina</taxon>
        <taxon>Eurotiomycetes</taxon>
        <taxon>Eurotiomycetidae</taxon>
        <taxon>Eurotiales</taxon>
        <taxon>Aspergillaceae</taxon>
        <taxon>Penicillium</taxon>
    </lineage>
</organism>
<dbReference type="RefSeq" id="XP_058333364.1">
    <property type="nucleotide sequence ID" value="XM_058470223.1"/>
</dbReference>
<feature type="chain" id="PRO_5040895931" evidence="1">
    <location>
        <begin position="20"/>
        <end position="67"/>
    </location>
</feature>
<dbReference type="Proteomes" id="UP001150941">
    <property type="component" value="Unassembled WGS sequence"/>
</dbReference>
<dbReference type="AlphaFoldDB" id="A0A9W9PFL8"/>
<dbReference type="GeneID" id="83197526"/>
<reference evidence="2" key="1">
    <citation type="submission" date="2022-11" db="EMBL/GenBank/DDBJ databases">
        <authorList>
            <person name="Petersen C."/>
        </authorList>
    </citation>
    <scope>NUCLEOTIDE SEQUENCE</scope>
    <source>
        <strain evidence="2">IBT 19713</strain>
    </source>
</reference>
<sequence length="67" mass="7486">MRPSIFVSFVALLASGSIAHPVAGKDADDMVRNSWSEKRADADDMVRNSWSEKRADADDMVRNSWSE</sequence>
<proteinExistence type="predicted"/>
<dbReference type="OrthoDB" id="4492149at2759"/>
<protein>
    <submittedName>
        <fullName evidence="2">Uncharacterized protein</fullName>
    </submittedName>
</protein>
<accession>A0A9W9PFL8</accession>
<keyword evidence="1" id="KW-0732">Signal</keyword>